<name>A0A9Q8ZPF7_9LACO</name>
<dbReference type="InterPro" id="IPR001451">
    <property type="entry name" value="Hexapep"/>
</dbReference>
<reference evidence="4" key="1">
    <citation type="submission" date="2022-05" db="EMBL/GenBank/DDBJ databases">
        <authorList>
            <person name="Oliphant S.A."/>
            <person name="Watson-Haigh N.S."/>
            <person name="Sumby K.M."/>
            <person name="Gardner J.M."/>
            <person name="Jiranek V."/>
        </authorList>
    </citation>
    <scope>NUCLEOTIDE SEQUENCE</scope>
    <source>
        <strain evidence="4">KI4_B1</strain>
    </source>
</reference>
<evidence type="ECO:0000256" key="1">
    <source>
        <dbReference type="ARBA" id="ARBA00007274"/>
    </source>
</evidence>
<sequence length="181" mass="19367">MTNHHIFNRNSSEYAEIQKIKSANEPLIQRLNLEPHSPAEIRTLLTQITGKEIPASTEINVPFETDFGKNITIGKDGFINKNAMFVDLGGISIGDRCLIGPNVTLVSVNHAQPVADRRSLELDPVKIEDDVWLGANVTILPGVTIGKGAIIGANSLVTKDVPAGMIAVGSPAKVIKPVASK</sequence>
<dbReference type="Gene3D" id="2.160.10.10">
    <property type="entry name" value="Hexapeptide repeat proteins"/>
    <property type="match status" value="1"/>
</dbReference>
<gene>
    <name evidence="4" type="ORF">M3M40_06685</name>
</gene>
<dbReference type="EMBL" id="CP097119">
    <property type="protein sequence ID" value="USS89155.1"/>
    <property type="molecule type" value="Genomic_DNA"/>
</dbReference>
<dbReference type="InterPro" id="IPR051159">
    <property type="entry name" value="Hexapeptide_acetyltransf"/>
</dbReference>
<dbReference type="InterPro" id="IPR018357">
    <property type="entry name" value="Hexapep_transf_CS"/>
</dbReference>
<dbReference type="PANTHER" id="PTHR23416:SF23">
    <property type="entry name" value="ACETYLTRANSFERASE C18B11.09C-RELATED"/>
    <property type="match status" value="1"/>
</dbReference>
<dbReference type="GO" id="GO:0008374">
    <property type="term" value="F:O-acyltransferase activity"/>
    <property type="evidence" value="ECO:0007669"/>
    <property type="project" value="TreeGrafter"/>
</dbReference>
<dbReference type="Pfam" id="PF14602">
    <property type="entry name" value="Hexapep_2"/>
    <property type="match status" value="1"/>
</dbReference>
<keyword evidence="2" id="KW-0808">Transferase</keyword>
<dbReference type="PROSITE" id="PS00101">
    <property type="entry name" value="HEXAPEP_TRANSFERASES"/>
    <property type="match status" value="1"/>
</dbReference>
<keyword evidence="3" id="KW-0677">Repeat</keyword>
<dbReference type="InterPro" id="IPR011004">
    <property type="entry name" value="Trimer_LpxA-like_sf"/>
</dbReference>
<evidence type="ECO:0000313" key="5">
    <source>
        <dbReference type="Proteomes" id="UP001055911"/>
    </source>
</evidence>
<dbReference type="AlphaFoldDB" id="A0A9Q8ZPF7"/>
<accession>A0A9Q8ZPF7</accession>
<dbReference type="PANTHER" id="PTHR23416">
    <property type="entry name" value="SIALIC ACID SYNTHASE-RELATED"/>
    <property type="match status" value="1"/>
</dbReference>
<dbReference type="Proteomes" id="UP001055911">
    <property type="component" value="Chromosome"/>
</dbReference>
<dbReference type="SUPFAM" id="SSF51161">
    <property type="entry name" value="Trimeric LpxA-like enzymes"/>
    <property type="match status" value="1"/>
</dbReference>
<keyword evidence="5" id="KW-1185">Reference proteome</keyword>
<evidence type="ECO:0000256" key="2">
    <source>
        <dbReference type="ARBA" id="ARBA00022679"/>
    </source>
</evidence>
<proteinExistence type="inferred from homology"/>
<evidence type="ECO:0000256" key="3">
    <source>
        <dbReference type="ARBA" id="ARBA00022737"/>
    </source>
</evidence>
<protein>
    <submittedName>
        <fullName evidence="4">Sugar O-acetyltransferase</fullName>
    </submittedName>
</protein>
<evidence type="ECO:0000313" key="4">
    <source>
        <dbReference type="EMBL" id="USS89155.1"/>
    </source>
</evidence>
<dbReference type="RefSeq" id="WP_252766672.1">
    <property type="nucleotide sequence ID" value="NZ_CP097119.1"/>
</dbReference>
<dbReference type="CDD" id="cd03357">
    <property type="entry name" value="LbH_MAT_GAT"/>
    <property type="match status" value="1"/>
</dbReference>
<organism evidence="4 5">
    <name type="scientific">Fructilactobacillus cliffordii</name>
    <dbReference type="NCBI Taxonomy" id="2940299"/>
    <lineage>
        <taxon>Bacteria</taxon>
        <taxon>Bacillati</taxon>
        <taxon>Bacillota</taxon>
        <taxon>Bacilli</taxon>
        <taxon>Lactobacillales</taxon>
        <taxon>Lactobacillaceae</taxon>
        <taxon>Fructilactobacillus</taxon>
    </lineage>
</organism>
<comment type="similarity">
    <text evidence="1">Belongs to the transferase hexapeptide repeat family.</text>
</comment>
<dbReference type="Pfam" id="PF00132">
    <property type="entry name" value="Hexapep"/>
    <property type="match status" value="1"/>
</dbReference>